<accession>A0A645I430</accession>
<comment type="caution">
    <text evidence="2">The sequence shown here is derived from an EMBL/GenBank/DDBJ whole genome shotgun (WGS) entry which is preliminary data.</text>
</comment>
<sequence length="48" mass="5268">MAEKTEPGEFVDEEAVVLTNPADDENNFLDNGVSEGFDRFDDSDDSGK</sequence>
<dbReference type="EMBL" id="VSSQ01106390">
    <property type="protein sequence ID" value="MPN46055.1"/>
    <property type="molecule type" value="Genomic_DNA"/>
</dbReference>
<name>A0A645I430_9ZZZZ</name>
<dbReference type="AlphaFoldDB" id="A0A645I430"/>
<protein>
    <submittedName>
        <fullName evidence="2">Uncharacterized protein</fullName>
    </submittedName>
</protein>
<gene>
    <name evidence="2" type="ORF">SDC9_193635</name>
</gene>
<organism evidence="2">
    <name type="scientific">bioreactor metagenome</name>
    <dbReference type="NCBI Taxonomy" id="1076179"/>
    <lineage>
        <taxon>unclassified sequences</taxon>
        <taxon>metagenomes</taxon>
        <taxon>ecological metagenomes</taxon>
    </lineage>
</organism>
<evidence type="ECO:0000256" key="1">
    <source>
        <dbReference type="SAM" id="MobiDB-lite"/>
    </source>
</evidence>
<proteinExistence type="predicted"/>
<feature type="compositionally biased region" description="Basic and acidic residues" evidence="1">
    <location>
        <begin position="36"/>
        <end position="48"/>
    </location>
</feature>
<reference evidence="2" key="1">
    <citation type="submission" date="2019-08" db="EMBL/GenBank/DDBJ databases">
        <authorList>
            <person name="Kucharzyk K."/>
            <person name="Murdoch R.W."/>
            <person name="Higgins S."/>
            <person name="Loffler F."/>
        </authorList>
    </citation>
    <scope>NUCLEOTIDE SEQUENCE</scope>
</reference>
<feature type="region of interest" description="Disordered" evidence="1">
    <location>
        <begin position="1"/>
        <end position="48"/>
    </location>
</feature>
<evidence type="ECO:0000313" key="2">
    <source>
        <dbReference type="EMBL" id="MPN46055.1"/>
    </source>
</evidence>